<feature type="domain" description="HTH araC/xylS-type" evidence="7">
    <location>
        <begin position="402"/>
        <end position="500"/>
    </location>
</feature>
<dbReference type="eggNOG" id="COG2197">
    <property type="taxonomic scope" value="Bacteria"/>
</dbReference>
<dbReference type="EMBL" id="ACCL02000017">
    <property type="protein sequence ID" value="EET59570.1"/>
    <property type="molecule type" value="Genomic_DNA"/>
</dbReference>
<proteinExistence type="predicted"/>
<dbReference type="InterPro" id="IPR001789">
    <property type="entry name" value="Sig_transdc_resp-reg_receiver"/>
</dbReference>
<dbReference type="InterPro" id="IPR018060">
    <property type="entry name" value="HTH_AraC"/>
</dbReference>
<dbReference type="Pfam" id="PF12833">
    <property type="entry name" value="HTH_18"/>
    <property type="match status" value="1"/>
</dbReference>
<dbReference type="SUPFAM" id="SSF52172">
    <property type="entry name" value="CheY-like"/>
    <property type="match status" value="1"/>
</dbReference>
<dbReference type="GO" id="GO:0003700">
    <property type="term" value="F:DNA-binding transcription factor activity"/>
    <property type="evidence" value="ECO:0007669"/>
    <property type="project" value="InterPro"/>
</dbReference>
<accession>C6LII8</accession>
<sequence length="502" mass="57750">MKVLVVDDEIMICEWLEFCISQNPLCQLTGVAHNGAEALELFQKEEPDLVLTDVKMPVMDGLEFLHALRSFNSRTKVVFLTAFSEFDLIRQALRDGASEYLLKTEMQNDVLQDLLNREAGELHLAENRDETDTASISQAHYVIGSILRQNKELTEEELENLRRCNIRWRNNGLFALAVWKKSILNGGLVFPGASQIRHVAGFDYTDRIYVIVGNFTRTLSEAEKAEKLAVYAGDIQKMNNCMVGISAITDEMRRIPLAIWQASCSLGEGFYEGKKRVYVPRYPLTELFKKNELWKNAFTEFNMHLYQAKGYQRYELLDEFLKNAASWRILAVESLCGLCRDTFELLEFEAKGNGISLTGTDILREQMEECISLEEARRIMEAFAGQCHLTELQNAPKSKNIQLAVEYINAHYAEQLSLEQVAASVYLNPDYFSRAFKMETGQTFVNYLTDVRLSRSVWLLENTALRVQMIAQQVGYYNASYFSTIFKKKYGMSPYEYRRKEK</sequence>
<gene>
    <name evidence="9" type="ORF">BRYFOR_08426</name>
</gene>
<dbReference type="PANTHER" id="PTHR43280">
    <property type="entry name" value="ARAC-FAMILY TRANSCRIPTIONAL REGULATOR"/>
    <property type="match status" value="1"/>
</dbReference>
<evidence type="ECO:0000256" key="4">
    <source>
        <dbReference type="ARBA" id="ARBA00023163"/>
    </source>
</evidence>
<keyword evidence="2" id="KW-0805">Transcription regulation</keyword>
<evidence type="ECO:0000256" key="1">
    <source>
        <dbReference type="ARBA" id="ARBA00018672"/>
    </source>
</evidence>
<dbReference type="InterPro" id="IPR018062">
    <property type="entry name" value="HTH_AraC-typ_CS"/>
</dbReference>
<dbReference type="CDD" id="cd17536">
    <property type="entry name" value="REC_YesN-like"/>
    <property type="match status" value="1"/>
</dbReference>
<dbReference type="eggNOG" id="COG2207">
    <property type="taxonomic scope" value="Bacteria"/>
</dbReference>
<dbReference type="GO" id="GO:0043565">
    <property type="term" value="F:sequence-specific DNA binding"/>
    <property type="evidence" value="ECO:0007669"/>
    <property type="project" value="InterPro"/>
</dbReference>
<feature type="modified residue" description="4-aspartylphosphate" evidence="6">
    <location>
        <position position="53"/>
    </location>
</feature>
<evidence type="ECO:0000256" key="3">
    <source>
        <dbReference type="ARBA" id="ARBA00023125"/>
    </source>
</evidence>
<dbReference type="InterPro" id="IPR011006">
    <property type="entry name" value="CheY-like_superfamily"/>
</dbReference>
<dbReference type="RefSeq" id="WP_006863200.1">
    <property type="nucleotide sequence ID" value="NZ_ACCL02000017.1"/>
</dbReference>
<dbReference type="Proteomes" id="UP000005561">
    <property type="component" value="Unassembled WGS sequence"/>
</dbReference>
<dbReference type="PANTHER" id="PTHR43280:SF28">
    <property type="entry name" value="HTH-TYPE TRANSCRIPTIONAL ACTIVATOR RHAS"/>
    <property type="match status" value="1"/>
</dbReference>
<dbReference type="Gene3D" id="3.40.50.2300">
    <property type="match status" value="1"/>
</dbReference>
<dbReference type="InterPro" id="IPR020449">
    <property type="entry name" value="Tscrpt_reg_AraC-type_HTH"/>
</dbReference>
<dbReference type="SMART" id="SM00448">
    <property type="entry name" value="REC"/>
    <property type="match status" value="1"/>
</dbReference>
<evidence type="ECO:0000313" key="9">
    <source>
        <dbReference type="EMBL" id="EET59570.1"/>
    </source>
</evidence>
<protein>
    <recommendedName>
        <fullName evidence="1">Stage 0 sporulation protein A homolog</fullName>
    </recommendedName>
</protein>
<dbReference type="PROSITE" id="PS50110">
    <property type="entry name" value="RESPONSE_REGULATORY"/>
    <property type="match status" value="1"/>
</dbReference>
<evidence type="ECO:0000259" key="8">
    <source>
        <dbReference type="PROSITE" id="PS50110"/>
    </source>
</evidence>
<dbReference type="Pfam" id="PF00072">
    <property type="entry name" value="Response_reg"/>
    <property type="match status" value="1"/>
</dbReference>
<keyword evidence="6" id="KW-0597">Phosphoprotein</keyword>
<organism evidence="9 10">
    <name type="scientific">Marvinbryantia formatexigens DSM 14469</name>
    <dbReference type="NCBI Taxonomy" id="478749"/>
    <lineage>
        <taxon>Bacteria</taxon>
        <taxon>Bacillati</taxon>
        <taxon>Bacillota</taxon>
        <taxon>Clostridia</taxon>
        <taxon>Lachnospirales</taxon>
        <taxon>Lachnospiraceae</taxon>
        <taxon>Marvinbryantia</taxon>
    </lineage>
</organism>
<dbReference type="Gene3D" id="1.10.10.60">
    <property type="entry name" value="Homeodomain-like"/>
    <property type="match status" value="2"/>
</dbReference>
<dbReference type="InterPro" id="IPR009057">
    <property type="entry name" value="Homeodomain-like_sf"/>
</dbReference>
<dbReference type="GO" id="GO:0000160">
    <property type="term" value="P:phosphorelay signal transduction system"/>
    <property type="evidence" value="ECO:0007669"/>
    <property type="project" value="InterPro"/>
</dbReference>
<keyword evidence="3" id="KW-0238">DNA-binding</keyword>
<evidence type="ECO:0000256" key="2">
    <source>
        <dbReference type="ARBA" id="ARBA00023015"/>
    </source>
</evidence>
<keyword evidence="10" id="KW-1185">Reference proteome</keyword>
<comment type="function">
    <text evidence="5">May play the central regulatory role in sporulation. It may be an element of the effector pathway responsible for the activation of sporulation genes in response to nutritional stress. Spo0A may act in concert with spo0H (a sigma factor) to control the expression of some genes that are critical to the sporulation process.</text>
</comment>
<dbReference type="PROSITE" id="PS01124">
    <property type="entry name" value="HTH_ARAC_FAMILY_2"/>
    <property type="match status" value="1"/>
</dbReference>
<feature type="domain" description="Response regulatory" evidence="8">
    <location>
        <begin position="2"/>
        <end position="118"/>
    </location>
</feature>
<evidence type="ECO:0000259" key="7">
    <source>
        <dbReference type="PROSITE" id="PS01124"/>
    </source>
</evidence>
<dbReference type="PRINTS" id="PR00032">
    <property type="entry name" value="HTHARAC"/>
</dbReference>
<comment type="caution">
    <text evidence="9">The sequence shown here is derived from an EMBL/GenBank/DDBJ whole genome shotgun (WGS) entry which is preliminary data.</text>
</comment>
<dbReference type="PROSITE" id="PS00041">
    <property type="entry name" value="HTH_ARAC_FAMILY_1"/>
    <property type="match status" value="1"/>
</dbReference>
<dbReference type="AlphaFoldDB" id="C6LII8"/>
<keyword evidence="4" id="KW-0804">Transcription</keyword>
<dbReference type="SMART" id="SM00342">
    <property type="entry name" value="HTH_ARAC"/>
    <property type="match status" value="1"/>
</dbReference>
<dbReference type="OrthoDB" id="9794370at2"/>
<evidence type="ECO:0000256" key="5">
    <source>
        <dbReference type="ARBA" id="ARBA00024867"/>
    </source>
</evidence>
<dbReference type="SUPFAM" id="SSF46689">
    <property type="entry name" value="Homeodomain-like"/>
    <property type="match status" value="2"/>
</dbReference>
<reference evidence="9" key="1">
    <citation type="submission" date="2009-07" db="EMBL/GenBank/DDBJ databases">
        <authorList>
            <person name="Weinstock G."/>
            <person name="Sodergren E."/>
            <person name="Clifton S."/>
            <person name="Fulton L."/>
            <person name="Fulton B."/>
            <person name="Courtney L."/>
            <person name="Fronick C."/>
            <person name="Harrison M."/>
            <person name="Strong C."/>
            <person name="Farmer C."/>
            <person name="Delahaunty K."/>
            <person name="Markovic C."/>
            <person name="Hall O."/>
            <person name="Minx P."/>
            <person name="Tomlinson C."/>
            <person name="Mitreva M."/>
            <person name="Nelson J."/>
            <person name="Hou S."/>
            <person name="Wollam A."/>
            <person name="Pepin K.H."/>
            <person name="Johnson M."/>
            <person name="Bhonagiri V."/>
            <person name="Nash W.E."/>
            <person name="Warren W."/>
            <person name="Chinwalla A."/>
            <person name="Mardis E.R."/>
            <person name="Wilson R.K."/>
        </authorList>
    </citation>
    <scope>NUCLEOTIDE SEQUENCE [LARGE SCALE GENOMIC DNA]</scope>
    <source>
        <strain evidence="9">DSM 14469</strain>
    </source>
</reference>
<dbReference type="STRING" id="168384.SAMN05660368_01869"/>
<name>C6LII8_9FIRM</name>
<evidence type="ECO:0000313" key="10">
    <source>
        <dbReference type="Proteomes" id="UP000005561"/>
    </source>
</evidence>
<evidence type="ECO:0000256" key="6">
    <source>
        <dbReference type="PROSITE-ProRule" id="PRU00169"/>
    </source>
</evidence>